<dbReference type="EMBL" id="BMHB01000002">
    <property type="protein sequence ID" value="GGI16059.1"/>
    <property type="molecule type" value="Genomic_DNA"/>
</dbReference>
<dbReference type="Pfam" id="PF17936">
    <property type="entry name" value="Big_6"/>
    <property type="match status" value="3"/>
</dbReference>
<gene>
    <name evidence="3" type="ORF">GCM10007380_31070</name>
</gene>
<feature type="domain" description="Bacterial Ig" evidence="2">
    <location>
        <begin position="354"/>
        <end position="424"/>
    </location>
</feature>
<dbReference type="Proteomes" id="UP000626244">
    <property type="component" value="Unassembled WGS sequence"/>
</dbReference>
<keyword evidence="1" id="KW-0732">Signal</keyword>
<evidence type="ECO:0000313" key="3">
    <source>
        <dbReference type="EMBL" id="GGI16059.1"/>
    </source>
</evidence>
<organism evidence="3 4">
    <name type="scientific">Gottfriedia solisilvae</name>
    <dbReference type="NCBI Taxonomy" id="1516104"/>
    <lineage>
        <taxon>Bacteria</taxon>
        <taxon>Bacillati</taxon>
        <taxon>Bacillota</taxon>
        <taxon>Bacilli</taxon>
        <taxon>Bacillales</taxon>
        <taxon>Bacillaceae</taxon>
        <taxon>Gottfriedia</taxon>
    </lineage>
</organism>
<feature type="domain" description="Bacterial Ig" evidence="2">
    <location>
        <begin position="162"/>
        <end position="226"/>
    </location>
</feature>
<accession>A0A8J3ANQ9</accession>
<dbReference type="OrthoDB" id="2365985at2"/>
<keyword evidence="4" id="KW-1185">Reference proteome</keyword>
<feature type="signal peptide" evidence="1">
    <location>
        <begin position="1"/>
        <end position="27"/>
    </location>
</feature>
<evidence type="ECO:0000313" key="4">
    <source>
        <dbReference type="Proteomes" id="UP000626244"/>
    </source>
</evidence>
<evidence type="ECO:0000256" key="1">
    <source>
        <dbReference type="SAM" id="SignalP"/>
    </source>
</evidence>
<dbReference type="Gene3D" id="2.60.40.10">
    <property type="entry name" value="Immunoglobulins"/>
    <property type="match status" value="4"/>
</dbReference>
<dbReference type="InterPro" id="IPR013783">
    <property type="entry name" value="Ig-like_fold"/>
</dbReference>
<protein>
    <recommendedName>
        <fullName evidence="2">Bacterial Ig domain-containing protein</fullName>
    </recommendedName>
</protein>
<comment type="caution">
    <text evidence="3">The sequence shown here is derived from an EMBL/GenBank/DDBJ whole genome shotgun (WGS) entry which is preliminary data.</text>
</comment>
<dbReference type="RefSeq" id="WP_088000664.1">
    <property type="nucleotide sequence ID" value="NZ_BMHB01000002.1"/>
</dbReference>
<sequence>MKTFKKVLVSSVLATSFAIYTVGFAHAEVSVSHTAFKAKHSAVNDTKAPAIPKVYVQKTINKLNQKKFEVKGVAEPKSKVVGQLKSMDNQITFEAKTDEKGNFKSFLNTQKLKDGALKLSVYNVDASGNKGKVKNVSILKDTFLEELTVENEGFINSYNVSDFPVSGTGDPKATVYITLQSGKQIVSGKTIVDEFGNYSLNVNVQKFAEGKVAIQAKQVDKAGNTENVAVNVTKETKSPNKPTLFQASNITANTDQTTYKVKGLGKAGSEIEVVLSDGIIDVSSIGEVDANGSFEVEIETTDLQSGEITVTAIQTSTAGNTSVESVTKFMKDTNGPNAPELNALDSIKQENVANYTVSGKGEIGSIIKIFVTDGKTTVSNTVIVNEQGTFTTNLNLTTLQSGNVYFIASQLDSANNSSTPVTVTILKN</sequence>
<dbReference type="NCBIfam" id="NF033510">
    <property type="entry name" value="Ca_tandemer"/>
    <property type="match status" value="2"/>
</dbReference>
<proteinExistence type="predicted"/>
<reference evidence="4" key="1">
    <citation type="journal article" date="2019" name="Int. J. Syst. Evol. Microbiol.">
        <title>The Global Catalogue of Microorganisms (GCM) 10K type strain sequencing project: providing services to taxonomists for standard genome sequencing and annotation.</title>
        <authorList>
            <consortium name="The Broad Institute Genomics Platform"/>
            <consortium name="The Broad Institute Genome Sequencing Center for Infectious Disease"/>
            <person name="Wu L."/>
            <person name="Ma J."/>
        </authorList>
    </citation>
    <scope>NUCLEOTIDE SEQUENCE [LARGE SCALE GENOMIC DNA]</scope>
    <source>
        <strain evidence="4">CGMCC 1.14993</strain>
    </source>
</reference>
<feature type="domain" description="Bacterial Ig" evidence="2">
    <location>
        <begin position="253"/>
        <end position="324"/>
    </location>
</feature>
<evidence type="ECO:0000259" key="2">
    <source>
        <dbReference type="Pfam" id="PF17936"/>
    </source>
</evidence>
<dbReference type="InterPro" id="IPR041498">
    <property type="entry name" value="Big_6"/>
</dbReference>
<name>A0A8J3ANQ9_9BACI</name>
<feature type="chain" id="PRO_5035169616" description="Bacterial Ig domain-containing protein" evidence="1">
    <location>
        <begin position="28"/>
        <end position="428"/>
    </location>
</feature>
<dbReference type="AlphaFoldDB" id="A0A8J3ANQ9"/>